<dbReference type="Pfam" id="PF01764">
    <property type="entry name" value="Lipase_3"/>
    <property type="match status" value="1"/>
</dbReference>
<sequence length="323" mass="34146">MFSFLSLTLLVGALSVVKATPTPEKRASITSLTSSQINAFKSTTFFSAAAYCSPSVTINWSCGGNCAANSGFQPIAAGGDGDDVQFWYVGFDPASSSIVVAHQGTDPSELYVSFDNCSNQSANALYSEADLTDVDFFLETLDTSLFPGLSSSIEVHNGFQDEQAETAPQILAAVKSGLSKFKTTKVLLTGHSLGAALSLLDSVYLPLHLPSSTTFQTIVYGLPRVGNQAFANYVDAHLHLTHVNNQKDPVPIVPGRFLGFVHPSGEVHINSDGSWSSCPGQDNTSSLCIVGDEPNLFDSTLSNHDGPYNNIFIAGSSAKPCTA</sequence>
<dbReference type="Gene3D" id="3.40.50.1820">
    <property type="entry name" value="alpha/beta hydrolase"/>
    <property type="match status" value="1"/>
</dbReference>
<accession>A0A165YS59</accession>
<dbReference type="InterPro" id="IPR051218">
    <property type="entry name" value="Sec_MonoDiacylglyc_Lipase"/>
</dbReference>
<reference evidence="7 8" key="1">
    <citation type="journal article" date="2016" name="Mol. Biol. Evol.">
        <title>Comparative Genomics of Early-Diverging Mushroom-Forming Fungi Provides Insights into the Origins of Lignocellulose Decay Capabilities.</title>
        <authorList>
            <person name="Nagy L.G."/>
            <person name="Riley R."/>
            <person name="Tritt A."/>
            <person name="Adam C."/>
            <person name="Daum C."/>
            <person name="Floudas D."/>
            <person name="Sun H."/>
            <person name="Yadav J.S."/>
            <person name="Pangilinan J."/>
            <person name="Larsson K.H."/>
            <person name="Matsuura K."/>
            <person name="Barry K."/>
            <person name="Labutti K."/>
            <person name="Kuo R."/>
            <person name="Ohm R.A."/>
            <person name="Bhattacharya S.S."/>
            <person name="Shirouzu T."/>
            <person name="Yoshinaga Y."/>
            <person name="Martin F.M."/>
            <person name="Grigoriev I.V."/>
            <person name="Hibbett D.S."/>
        </authorList>
    </citation>
    <scope>NUCLEOTIDE SEQUENCE [LARGE SCALE GENOMIC DNA]</scope>
    <source>
        <strain evidence="7 8">HHB10207 ss-3</strain>
    </source>
</reference>
<evidence type="ECO:0000313" key="7">
    <source>
        <dbReference type="EMBL" id="KZT33549.1"/>
    </source>
</evidence>
<feature type="chain" id="PRO_5007869527" evidence="5">
    <location>
        <begin position="20"/>
        <end position="323"/>
    </location>
</feature>
<keyword evidence="7" id="KW-0378">Hydrolase</keyword>
<feature type="domain" description="Fungal lipase-type" evidence="6">
    <location>
        <begin position="132"/>
        <end position="256"/>
    </location>
</feature>
<dbReference type="Proteomes" id="UP000076798">
    <property type="component" value="Unassembled WGS sequence"/>
</dbReference>
<evidence type="ECO:0000256" key="3">
    <source>
        <dbReference type="ARBA" id="ARBA00047591"/>
    </source>
</evidence>
<protein>
    <submittedName>
        <fullName evidence="7">Alpha/beta-hydrolase</fullName>
    </submittedName>
</protein>
<dbReference type="EMBL" id="KV428234">
    <property type="protein sequence ID" value="KZT33549.1"/>
    <property type="molecule type" value="Genomic_DNA"/>
</dbReference>
<keyword evidence="1" id="KW-1015">Disulfide bond</keyword>
<evidence type="ECO:0000256" key="2">
    <source>
        <dbReference type="ARBA" id="ARBA00043996"/>
    </source>
</evidence>
<dbReference type="GO" id="GO:0006629">
    <property type="term" value="P:lipid metabolic process"/>
    <property type="evidence" value="ECO:0007669"/>
    <property type="project" value="InterPro"/>
</dbReference>
<dbReference type="InterPro" id="IPR029058">
    <property type="entry name" value="AB_hydrolase_fold"/>
</dbReference>
<dbReference type="CDD" id="cd00519">
    <property type="entry name" value="Lipase_3"/>
    <property type="match status" value="1"/>
</dbReference>
<dbReference type="OrthoDB" id="426718at2759"/>
<proteinExistence type="inferred from homology"/>
<evidence type="ECO:0000256" key="4">
    <source>
        <dbReference type="ARBA" id="ARBA00048461"/>
    </source>
</evidence>
<comment type="catalytic activity">
    <reaction evidence="3">
        <text>a diacylglycerol + H2O = a monoacylglycerol + a fatty acid + H(+)</text>
        <dbReference type="Rhea" id="RHEA:32731"/>
        <dbReference type="ChEBI" id="CHEBI:15377"/>
        <dbReference type="ChEBI" id="CHEBI:15378"/>
        <dbReference type="ChEBI" id="CHEBI:17408"/>
        <dbReference type="ChEBI" id="CHEBI:18035"/>
        <dbReference type="ChEBI" id="CHEBI:28868"/>
    </reaction>
</comment>
<evidence type="ECO:0000313" key="8">
    <source>
        <dbReference type="Proteomes" id="UP000076798"/>
    </source>
</evidence>
<dbReference type="PANTHER" id="PTHR45856:SF25">
    <property type="entry name" value="FUNGAL LIPASE-LIKE DOMAIN-CONTAINING PROTEIN"/>
    <property type="match status" value="1"/>
</dbReference>
<organism evidence="7 8">
    <name type="scientific">Sistotremastrum suecicum HHB10207 ss-3</name>
    <dbReference type="NCBI Taxonomy" id="1314776"/>
    <lineage>
        <taxon>Eukaryota</taxon>
        <taxon>Fungi</taxon>
        <taxon>Dikarya</taxon>
        <taxon>Basidiomycota</taxon>
        <taxon>Agaricomycotina</taxon>
        <taxon>Agaricomycetes</taxon>
        <taxon>Sistotremastrales</taxon>
        <taxon>Sistotremastraceae</taxon>
        <taxon>Sistotremastrum</taxon>
    </lineage>
</organism>
<comment type="similarity">
    <text evidence="2">Belongs to the AB hydrolase superfamily. Lipase family. Class 3 subfamily.</text>
</comment>
<comment type="catalytic activity">
    <reaction evidence="4">
        <text>a monoacylglycerol + H2O = glycerol + a fatty acid + H(+)</text>
        <dbReference type="Rhea" id="RHEA:15245"/>
        <dbReference type="ChEBI" id="CHEBI:15377"/>
        <dbReference type="ChEBI" id="CHEBI:15378"/>
        <dbReference type="ChEBI" id="CHEBI:17408"/>
        <dbReference type="ChEBI" id="CHEBI:17754"/>
        <dbReference type="ChEBI" id="CHEBI:28868"/>
    </reaction>
</comment>
<keyword evidence="5" id="KW-0732">Signal</keyword>
<evidence type="ECO:0000256" key="1">
    <source>
        <dbReference type="ARBA" id="ARBA00023157"/>
    </source>
</evidence>
<dbReference type="GO" id="GO:0016787">
    <property type="term" value="F:hydrolase activity"/>
    <property type="evidence" value="ECO:0007669"/>
    <property type="project" value="UniProtKB-KW"/>
</dbReference>
<dbReference type="PANTHER" id="PTHR45856">
    <property type="entry name" value="ALPHA/BETA-HYDROLASES SUPERFAMILY PROTEIN"/>
    <property type="match status" value="1"/>
</dbReference>
<feature type="signal peptide" evidence="5">
    <location>
        <begin position="1"/>
        <end position="19"/>
    </location>
</feature>
<dbReference type="InterPro" id="IPR002921">
    <property type="entry name" value="Fungal_lipase-type"/>
</dbReference>
<evidence type="ECO:0000259" key="6">
    <source>
        <dbReference type="Pfam" id="PF01764"/>
    </source>
</evidence>
<keyword evidence="8" id="KW-1185">Reference proteome</keyword>
<name>A0A165YS59_9AGAM</name>
<gene>
    <name evidence="7" type="ORF">SISSUDRAFT_405134</name>
</gene>
<dbReference type="AlphaFoldDB" id="A0A165YS59"/>
<evidence type="ECO:0000256" key="5">
    <source>
        <dbReference type="SAM" id="SignalP"/>
    </source>
</evidence>
<dbReference type="STRING" id="1314776.A0A165YS59"/>
<dbReference type="SUPFAM" id="SSF53474">
    <property type="entry name" value="alpha/beta-Hydrolases"/>
    <property type="match status" value="1"/>
</dbReference>